<dbReference type="EMBL" id="BKCJ011478783">
    <property type="protein sequence ID" value="GFD36961.1"/>
    <property type="molecule type" value="Genomic_DNA"/>
</dbReference>
<proteinExistence type="predicted"/>
<feature type="non-terminal residue" evidence="1">
    <location>
        <position position="1"/>
    </location>
</feature>
<dbReference type="AlphaFoldDB" id="A0A699VVI3"/>
<evidence type="ECO:0000313" key="1">
    <source>
        <dbReference type="EMBL" id="GFD36961.1"/>
    </source>
</evidence>
<sequence length="120" mass="13403">LSSPQQQQPSQPTHDAESSMDLLHTLLETCTTLTRKVEALEVDTSEDTVMDDVSKHEEIIANMNADEDVTQKDVAVVAKEVDVEKDAEIEENADVHGRLEESQAQIYKIDLEHVDNVLSM</sequence>
<gene>
    <name evidence="1" type="ORF">Tci_908930</name>
</gene>
<comment type="caution">
    <text evidence="1">The sequence shown here is derived from an EMBL/GenBank/DDBJ whole genome shotgun (WGS) entry which is preliminary data.</text>
</comment>
<name>A0A699VVI3_TANCI</name>
<accession>A0A699VVI3</accession>
<feature type="non-terminal residue" evidence="1">
    <location>
        <position position="120"/>
    </location>
</feature>
<organism evidence="1">
    <name type="scientific">Tanacetum cinerariifolium</name>
    <name type="common">Dalmatian daisy</name>
    <name type="synonym">Chrysanthemum cinerariifolium</name>
    <dbReference type="NCBI Taxonomy" id="118510"/>
    <lineage>
        <taxon>Eukaryota</taxon>
        <taxon>Viridiplantae</taxon>
        <taxon>Streptophyta</taxon>
        <taxon>Embryophyta</taxon>
        <taxon>Tracheophyta</taxon>
        <taxon>Spermatophyta</taxon>
        <taxon>Magnoliopsida</taxon>
        <taxon>eudicotyledons</taxon>
        <taxon>Gunneridae</taxon>
        <taxon>Pentapetalae</taxon>
        <taxon>asterids</taxon>
        <taxon>campanulids</taxon>
        <taxon>Asterales</taxon>
        <taxon>Asteraceae</taxon>
        <taxon>Asteroideae</taxon>
        <taxon>Anthemideae</taxon>
        <taxon>Anthemidinae</taxon>
        <taxon>Tanacetum</taxon>
    </lineage>
</organism>
<protein>
    <submittedName>
        <fullName evidence="1">Uncharacterized protein</fullName>
    </submittedName>
</protein>
<reference evidence="1" key="1">
    <citation type="journal article" date="2019" name="Sci. Rep.">
        <title>Draft genome of Tanacetum cinerariifolium, the natural source of mosquito coil.</title>
        <authorList>
            <person name="Yamashiro T."/>
            <person name="Shiraishi A."/>
            <person name="Satake H."/>
            <person name="Nakayama K."/>
        </authorList>
    </citation>
    <scope>NUCLEOTIDE SEQUENCE</scope>
</reference>